<protein>
    <submittedName>
        <fullName evidence="1">Uncharacterized protein</fullName>
    </submittedName>
</protein>
<keyword evidence="2" id="KW-1185">Reference proteome</keyword>
<evidence type="ECO:0000313" key="1">
    <source>
        <dbReference type="EMBL" id="RRH71984.1"/>
    </source>
</evidence>
<dbReference type="RefSeq" id="WP_124966155.1">
    <property type="nucleotide sequence ID" value="NZ_RRAZ01000028.1"/>
</dbReference>
<dbReference type="OrthoDB" id="7865318at2"/>
<proteinExistence type="predicted"/>
<comment type="caution">
    <text evidence="1">The sequence shown here is derived from an EMBL/GenBank/DDBJ whole genome shotgun (WGS) entry which is preliminary data.</text>
</comment>
<accession>A0A3P3DDR7</accession>
<gene>
    <name evidence="1" type="ORF">EG244_15840</name>
</gene>
<reference evidence="1 2" key="1">
    <citation type="submission" date="2018-11" db="EMBL/GenBank/DDBJ databases">
        <title>Gemmobacter sp. nov., YIM 102744-1 draft genome.</title>
        <authorList>
            <person name="Li G."/>
            <person name="Jiang Y."/>
        </authorList>
    </citation>
    <scope>NUCLEOTIDE SEQUENCE [LARGE SCALE GENOMIC DNA]</scope>
    <source>
        <strain evidence="1 2">YIM 102744-1</strain>
    </source>
</reference>
<sequence length="719" mass="75666">MRLFQDAAGTIPAYEAGQPVGKVARAAGTIDATQATALSRPTLARMPKGGRRNLLITTTSFDAWGKARAIGYPAVDGWLSFGPTEANAQQQVHTAVGQGARSYSFYVRRDSKPFRVGFRAAHNTGTNFGAATLYPATAQAGNSAVVISEVTETSFKVTGAAVHVNEGASPVFYLRFDNVEDNAARVWLRDLQVDAGPATPYQVVVSASDIIEPGIPDVWHLFNDGGDSLLAPLPTGTYEVATVGIDGKPHYASLTGDGSGKNILLGADRIADIFVRPGALTDAERLRLEEYWQQRYGAGYLIPPGMPPGARLMRQESTGNTPAAVSQPVGLLALSASNVFGPELRDGSVAATTGSPTVASQINTMTGDGRVHRDDASNIGSVRMPDLEPGATYEISFSQITGGTLSFRQASSSGSIVGSATEANPRAVFTAASTVNFVSLSANGTTISFTGMSLRKVNAPITRQETALSRPTLARWPKGGRRNLIANTFGIATVAGVTATIVEPGVWELNNLGAAAGQRADWSVPADRAPPGSTLTFSVEVKSAGEYGSLAMTGIRNSAGASVSQAAYVERLTDSWQRMVATLTLGADNTNGAQLRINNRSGDVNKVLVRNPQIEIGPAATPYQAVASITDITEAGVPDVWHLYNDGGDSLPAVLPAGAYEIAWVNHLGVIGYASVTSDGTTGTDLLRAERMADVAVKRGRFTSYEKAQLETQWGKYKP</sequence>
<dbReference type="Proteomes" id="UP000282125">
    <property type="component" value="Unassembled WGS sequence"/>
</dbReference>
<dbReference type="AlphaFoldDB" id="A0A3P3DDR7"/>
<name>A0A3P3DDR7_9RHOB</name>
<evidence type="ECO:0000313" key="2">
    <source>
        <dbReference type="Proteomes" id="UP000282125"/>
    </source>
</evidence>
<dbReference type="EMBL" id="RRAZ01000028">
    <property type="protein sequence ID" value="RRH71984.1"/>
    <property type="molecule type" value="Genomic_DNA"/>
</dbReference>
<organism evidence="1 2">
    <name type="scientific">Falsigemmobacter faecalis</name>
    <dbReference type="NCBI Taxonomy" id="2488730"/>
    <lineage>
        <taxon>Bacteria</taxon>
        <taxon>Pseudomonadati</taxon>
        <taxon>Pseudomonadota</taxon>
        <taxon>Alphaproteobacteria</taxon>
        <taxon>Rhodobacterales</taxon>
        <taxon>Paracoccaceae</taxon>
        <taxon>Falsigemmobacter</taxon>
    </lineage>
</organism>